<reference evidence="4" key="1">
    <citation type="submission" date="2023-07" db="EMBL/GenBank/DDBJ databases">
        <title>30 novel species of actinomycetes from the DSMZ collection.</title>
        <authorList>
            <person name="Nouioui I."/>
        </authorList>
    </citation>
    <scope>NUCLEOTIDE SEQUENCE [LARGE SCALE GENOMIC DNA]</scope>
    <source>
        <strain evidence="4">DSM 41982</strain>
    </source>
</reference>
<feature type="domain" description="DNA ligase D 3'-phosphoesterase" evidence="2">
    <location>
        <begin position="38"/>
        <end position="151"/>
    </location>
</feature>
<keyword evidence="3" id="KW-0436">Ligase</keyword>
<dbReference type="PANTHER" id="PTHR39465:SF1">
    <property type="entry name" value="DNA LIGASE D 3'-PHOSPHOESTERASE DOMAIN-CONTAINING PROTEIN"/>
    <property type="match status" value="1"/>
</dbReference>
<dbReference type="AlphaFoldDB" id="A0ABD5EA48"/>
<feature type="compositionally biased region" description="Basic and acidic residues" evidence="1">
    <location>
        <begin position="168"/>
        <end position="185"/>
    </location>
</feature>
<comment type="caution">
    <text evidence="3">The sequence shown here is derived from an EMBL/GenBank/DDBJ whole genome shotgun (WGS) entry which is preliminary data.</text>
</comment>
<proteinExistence type="predicted"/>
<feature type="region of interest" description="Disordered" evidence="1">
    <location>
        <begin position="168"/>
        <end position="202"/>
    </location>
</feature>
<gene>
    <name evidence="3" type="ORF">RM574_22565</name>
</gene>
<dbReference type="Pfam" id="PF13298">
    <property type="entry name" value="LigD_N"/>
    <property type="match status" value="1"/>
</dbReference>
<dbReference type="EMBL" id="JAVRER010000041">
    <property type="protein sequence ID" value="MDT0418274.1"/>
    <property type="molecule type" value="Genomic_DNA"/>
</dbReference>
<dbReference type="InterPro" id="IPR014144">
    <property type="entry name" value="LigD_PE_domain"/>
</dbReference>
<sequence length="202" mass="22520">MEPLGTYRHKRDFTRTREPSGTGSLAADAKTHPLFVVQIHDARRMHFDFRLEVDGVLKSWAVPKGPSDDPSDKRLAVPTEDHPMEYRTFEGVIPKGEYGGGTVLVWDQGTYEPLSHDKRGHPLPFDEALASGHATFRLEGDKLRGEYALTRFRTGGKGEEAWLLIKAREKGVRPGEGHGTPDPHRARSARTGRTLGQVAEED</sequence>
<dbReference type="PANTHER" id="PTHR39465">
    <property type="entry name" value="DNA LIGASE D, 3'-PHOSPHOESTERASE DOMAIN"/>
    <property type="match status" value="1"/>
</dbReference>
<accession>A0ABD5EA48</accession>
<evidence type="ECO:0000259" key="2">
    <source>
        <dbReference type="Pfam" id="PF13298"/>
    </source>
</evidence>
<evidence type="ECO:0000313" key="3">
    <source>
        <dbReference type="EMBL" id="MDT0418274.1"/>
    </source>
</evidence>
<name>A0ABD5EA48_9ACTN</name>
<feature type="region of interest" description="Disordered" evidence="1">
    <location>
        <begin position="1"/>
        <end position="26"/>
    </location>
</feature>
<dbReference type="GO" id="GO:0016874">
    <property type="term" value="F:ligase activity"/>
    <property type="evidence" value="ECO:0007669"/>
    <property type="project" value="UniProtKB-KW"/>
</dbReference>
<evidence type="ECO:0000256" key="1">
    <source>
        <dbReference type="SAM" id="MobiDB-lite"/>
    </source>
</evidence>
<organism evidence="3 4">
    <name type="scientific">Streptomyces evansiae</name>
    <dbReference type="NCBI Taxonomy" id="3075535"/>
    <lineage>
        <taxon>Bacteria</taxon>
        <taxon>Bacillati</taxon>
        <taxon>Actinomycetota</taxon>
        <taxon>Actinomycetes</taxon>
        <taxon>Kitasatosporales</taxon>
        <taxon>Streptomycetaceae</taxon>
        <taxon>Streptomyces</taxon>
    </lineage>
</organism>
<dbReference type="Proteomes" id="UP001183607">
    <property type="component" value="Unassembled WGS sequence"/>
</dbReference>
<dbReference type="RefSeq" id="WP_093853956.1">
    <property type="nucleotide sequence ID" value="NZ_JAVRER010000041.1"/>
</dbReference>
<protein>
    <submittedName>
        <fullName evidence="3">DNA polymerase ligase N-terminal domain-containing protein</fullName>
    </submittedName>
</protein>
<evidence type="ECO:0000313" key="4">
    <source>
        <dbReference type="Proteomes" id="UP001183607"/>
    </source>
</evidence>
<dbReference type="NCBIfam" id="TIGR02777">
    <property type="entry name" value="LigD_PE_dom"/>
    <property type="match status" value="1"/>
</dbReference>